<sequence length="620" mass="63100">MNSLKKRLLLSLSAAALAVPMAAGSVQAIEVVVLEQINDATQSAELNFEELWGESLAATAAAIGNSAAFNIEGEGDAAALDLNQVNDAMPGEYGNQFADIHLYDVDLIAGATDGLALTAAAIGNTLSGTGEGNITDIDLSQLNGSEAEGSGQFAHIDLEDVAIGGLESTLSAAAIGNSASLTAGTIGTGTEFDHVVQDNYGGQYALIDINELIIDTGEAGGFFDATAAALGNSLTLTAETGDLYLDTVTQTNVGTEWYDLDEQEFYPGGQMAHVDIYQLNDVETPATPVGVDAPEFSTFDSTVVTAAIGNSLTVDAGGSLLLDEITQDNEIWQEADIDIDYAYGLGDLTATAVAIGNSLSIASGGDFAFDKVDGGIFQNNNPVLDDDDLGQDVDFDLDDLNVNGDLAMTAAAIGNSLSLDADGGFAFGTDNVIEQANLADQDSEIELDDIWGLEDVSGTVVAIGNSLSLSAGGDFSFGSYGSIAQTNDGYQYADIEIDDINAAGDVELTVAGIGNSLSLTAEGALSGVGAGISQENNYGQEVELSLDGTLGTFTSLDATAVAIGNSLSLTAGSFEGTGTLAVAQNNFDPQTVSLGLSDAGLGALSSTTAAIGNSASVTIK</sequence>
<evidence type="ECO:0000313" key="3">
    <source>
        <dbReference type="Proteomes" id="UP001301140"/>
    </source>
</evidence>
<name>A0AAP3UZT5_9PROT</name>
<feature type="chain" id="PRO_5042970717" evidence="1">
    <location>
        <begin position="29"/>
        <end position="620"/>
    </location>
</feature>
<accession>A0AAP3UZT5</accession>
<evidence type="ECO:0000256" key="1">
    <source>
        <dbReference type="SAM" id="SignalP"/>
    </source>
</evidence>
<dbReference type="RefSeq" id="WP_327787739.1">
    <property type="nucleotide sequence ID" value="NZ_JARGEQ010000016.1"/>
</dbReference>
<gene>
    <name evidence="2" type="ORF">PZ740_02870</name>
</gene>
<protein>
    <submittedName>
        <fullName evidence="2">Uncharacterized protein</fullName>
    </submittedName>
</protein>
<evidence type="ECO:0000313" key="2">
    <source>
        <dbReference type="EMBL" id="MDF1585323.1"/>
    </source>
</evidence>
<keyword evidence="3" id="KW-1185">Reference proteome</keyword>
<feature type="signal peptide" evidence="1">
    <location>
        <begin position="1"/>
        <end position="28"/>
    </location>
</feature>
<keyword evidence="1" id="KW-0732">Signal</keyword>
<reference evidence="2 3" key="1">
    <citation type="submission" date="2023-03" db="EMBL/GenBank/DDBJ databases">
        <title>YIM 152171 draft genome.</title>
        <authorList>
            <person name="Yang Z."/>
        </authorList>
    </citation>
    <scope>NUCLEOTIDE SEQUENCE [LARGE SCALE GENOMIC DNA]</scope>
    <source>
        <strain evidence="2 3">YIM 152171</strain>
    </source>
</reference>
<dbReference type="EMBL" id="JARGEQ010000016">
    <property type="protein sequence ID" value="MDF1585323.1"/>
    <property type="molecule type" value="Genomic_DNA"/>
</dbReference>
<dbReference type="AlphaFoldDB" id="A0AAP3UZT5"/>
<proteinExistence type="predicted"/>
<organism evidence="2 3">
    <name type="scientific">Marinimicrococcus flavescens</name>
    <dbReference type="NCBI Taxonomy" id="3031815"/>
    <lineage>
        <taxon>Bacteria</taxon>
        <taxon>Pseudomonadati</taxon>
        <taxon>Pseudomonadota</taxon>
        <taxon>Alphaproteobacteria</taxon>
        <taxon>Geminicoccales</taxon>
        <taxon>Geminicoccaceae</taxon>
        <taxon>Marinimicrococcus</taxon>
    </lineage>
</organism>
<dbReference type="Proteomes" id="UP001301140">
    <property type="component" value="Unassembled WGS sequence"/>
</dbReference>
<comment type="caution">
    <text evidence="2">The sequence shown here is derived from an EMBL/GenBank/DDBJ whole genome shotgun (WGS) entry which is preliminary data.</text>
</comment>